<comment type="caution">
    <text evidence="1">The sequence shown here is derived from an EMBL/GenBank/DDBJ whole genome shotgun (WGS) entry which is preliminary data.</text>
</comment>
<reference evidence="2" key="1">
    <citation type="journal article" date="2022" name="Nat. Commun.">
        <title>Chromosome evolution and the genetic basis of agronomically important traits in greater yam.</title>
        <authorList>
            <person name="Bredeson J.V."/>
            <person name="Lyons J.B."/>
            <person name="Oniyinde I.O."/>
            <person name="Okereke N.R."/>
            <person name="Kolade O."/>
            <person name="Nnabue I."/>
            <person name="Nwadili C.O."/>
            <person name="Hribova E."/>
            <person name="Parker M."/>
            <person name="Nwogha J."/>
            <person name="Shu S."/>
            <person name="Carlson J."/>
            <person name="Kariba R."/>
            <person name="Muthemba S."/>
            <person name="Knop K."/>
            <person name="Barton G.J."/>
            <person name="Sherwood A.V."/>
            <person name="Lopez-Montes A."/>
            <person name="Asiedu R."/>
            <person name="Jamnadass R."/>
            <person name="Muchugi A."/>
            <person name="Goodstein D."/>
            <person name="Egesi C.N."/>
            <person name="Featherston J."/>
            <person name="Asfaw A."/>
            <person name="Simpson G.G."/>
            <person name="Dolezel J."/>
            <person name="Hendre P.S."/>
            <person name="Van Deynze A."/>
            <person name="Kumar P.L."/>
            <person name="Obidiegwu J.E."/>
            <person name="Bhattacharjee R."/>
            <person name="Rokhsar D.S."/>
        </authorList>
    </citation>
    <scope>NUCLEOTIDE SEQUENCE [LARGE SCALE GENOMIC DNA]</scope>
    <source>
        <strain evidence="2">cv. TDa95/00328</strain>
    </source>
</reference>
<organism evidence="1 2">
    <name type="scientific">Dioscorea alata</name>
    <name type="common">Purple yam</name>
    <dbReference type="NCBI Taxonomy" id="55571"/>
    <lineage>
        <taxon>Eukaryota</taxon>
        <taxon>Viridiplantae</taxon>
        <taxon>Streptophyta</taxon>
        <taxon>Embryophyta</taxon>
        <taxon>Tracheophyta</taxon>
        <taxon>Spermatophyta</taxon>
        <taxon>Magnoliopsida</taxon>
        <taxon>Liliopsida</taxon>
        <taxon>Dioscoreales</taxon>
        <taxon>Dioscoreaceae</taxon>
        <taxon>Dioscorea</taxon>
    </lineage>
</organism>
<protein>
    <submittedName>
        <fullName evidence="1">RNA polymerase sigma factor region 2 protein</fullName>
    </submittedName>
</protein>
<dbReference type="EMBL" id="CM037029">
    <property type="protein sequence ID" value="KAH7654221.1"/>
    <property type="molecule type" value="Genomic_DNA"/>
</dbReference>
<proteinExistence type="predicted"/>
<evidence type="ECO:0000313" key="2">
    <source>
        <dbReference type="Proteomes" id="UP000827976"/>
    </source>
</evidence>
<name>A0ACB7U1Q8_DIOAL</name>
<gene>
    <name evidence="1" type="ORF">IHE45_19G130400</name>
</gene>
<keyword evidence="2" id="KW-1185">Reference proteome</keyword>
<dbReference type="Proteomes" id="UP000827976">
    <property type="component" value="Chromosome 19"/>
</dbReference>
<sequence>MAIRACSITNSTSTTVFSNHHALPSKPGVQIPSYSTLPSSCVIKHNSSHLTVSENSLIIAAMAEAITLANAAAQAANDAVSLAMALSETISMQTKEDKDCWEEQDLVARRRRRRRKSSREDEFGDWDSCRDLMEGGVAWSERSRYLTRRQEGEFSSYIKEGTMLEAASTGCRTKKRSDEKVLLRARECRERITLSYKRLVASIATPYQGKGLSFQDLIQVHLMLLLILRKAA</sequence>
<evidence type="ECO:0000313" key="1">
    <source>
        <dbReference type="EMBL" id="KAH7654221.1"/>
    </source>
</evidence>
<accession>A0ACB7U1Q8</accession>